<name>A0A1Y2DHH6_9PEZI</name>
<keyword evidence="2" id="KW-1185">Reference proteome</keyword>
<evidence type="ECO:0000313" key="1">
    <source>
        <dbReference type="EMBL" id="ORY58697.1"/>
    </source>
</evidence>
<accession>A0A1Y2DHH6</accession>
<evidence type="ECO:0008006" key="3">
    <source>
        <dbReference type="Google" id="ProtNLM"/>
    </source>
</evidence>
<comment type="caution">
    <text evidence="1">The sequence shown here is derived from an EMBL/GenBank/DDBJ whole genome shotgun (WGS) entry which is preliminary data.</text>
</comment>
<dbReference type="STRING" id="1141098.A0A1Y2DHH6"/>
<dbReference type="EMBL" id="MCFJ01000015">
    <property type="protein sequence ID" value="ORY58697.1"/>
    <property type="molecule type" value="Genomic_DNA"/>
</dbReference>
<reference evidence="1 2" key="1">
    <citation type="submission" date="2016-07" db="EMBL/GenBank/DDBJ databases">
        <title>Pervasive Adenine N6-methylation of Active Genes in Fungi.</title>
        <authorList>
            <consortium name="DOE Joint Genome Institute"/>
            <person name="Mondo S.J."/>
            <person name="Dannebaum R.O."/>
            <person name="Kuo R.C."/>
            <person name="Labutti K."/>
            <person name="Haridas S."/>
            <person name="Kuo A."/>
            <person name="Salamov A."/>
            <person name="Ahrendt S.R."/>
            <person name="Lipzen A."/>
            <person name="Sullivan W."/>
            <person name="Andreopoulos W.B."/>
            <person name="Clum A."/>
            <person name="Lindquist E."/>
            <person name="Daum C."/>
            <person name="Ramamoorthy G.K."/>
            <person name="Gryganskyi A."/>
            <person name="Culley D."/>
            <person name="Magnuson J.K."/>
            <person name="James T.Y."/>
            <person name="O'Malley M.A."/>
            <person name="Stajich J.E."/>
            <person name="Spatafora J.W."/>
            <person name="Visel A."/>
            <person name="Grigoriev I.V."/>
        </authorList>
    </citation>
    <scope>NUCLEOTIDE SEQUENCE [LARGE SCALE GENOMIC DNA]</scope>
    <source>
        <strain evidence="1 2">CBS 129021</strain>
    </source>
</reference>
<dbReference type="AlphaFoldDB" id="A0A1Y2DHH6"/>
<dbReference type="RefSeq" id="XP_040711509.1">
    <property type="nucleotide sequence ID" value="XM_040865557.1"/>
</dbReference>
<evidence type="ECO:0000313" key="2">
    <source>
        <dbReference type="Proteomes" id="UP000193689"/>
    </source>
</evidence>
<dbReference type="Proteomes" id="UP000193689">
    <property type="component" value="Unassembled WGS sequence"/>
</dbReference>
<dbReference type="GeneID" id="63781769"/>
<proteinExistence type="predicted"/>
<dbReference type="Gene3D" id="3.40.50.1820">
    <property type="entry name" value="alpha/beta hydrolase"/>
    <property type="match status" value="1"/>
</dbReference>
<organism evidence="1 2">
    <name type="scientific">Pseudomassariella vexata</name>
    <dbReference type="NCBI Taxonomy" id="1141098"/>
    <lineage>
        <taxon>Eukaryota</taxon>
        <taxon>Fungi</taxon>
        <taxon>Dikarya</taxon>
        <taxon>Ascomycota</taxon>
        <taxon>Pezizomycotina</taxon>
        <taxon>Sordariomycetes</taxon>
        <taxon>Xylariomycetidae</taxon>
        <taxon>Amphisphaeriales</taxon>
        <taxon>Pseudomassariaceae</taxon>
        <taxon>Pseudomassariella</taxon>
    </lineage>
</organism>
<dbReference type="InParanoid" id="A0A1Y2DHH6"/>
<protein>
    <recommendedName>
        <fullName evidence="3">AB hydrolase-1 domain-containing protein</fullName>
    </recommendedName>
</protein>
<sequence>MQHTGAAFLDSIGKPEVLLGHSQGGVYPPLIADVRPALTRASNVIEPAGPLFEQAVASNSSARAYGMTGPPLTYSPPLIGPCTVLVKRTK</sequence>
<dbReference type="InterPro" id="IPR029058">
    <property type="entry name" value="AB_hydrolase_fold"/>
</dbReference>
<gene>
    <name evidence="1" type="ORF">BCR38DRAFT_68129</name>
</gene>